<evidence type="ECO:0000256" key="5">
    <source>
        <dbReference type="SAM" id="Phobius"/>
    </source>
</evidence>
<evidence type="ECO:0000256" key="2">
    <source>
        <dbReference type="ARBA" id="ARBA00012438"/>
    </source>
</evidence>
<feature type="domain" description="PAS" evidence="8">
    <location>
        <begin position="504"/>
        <end position="577"/>
    </location>
</feature>
<dbReference type="Pfam" id="PF08448">
    <property type="entry name" value="PAS_4"/>
    <property type="match status" value="1"/>
</dbReference>
<dbReference type="SMART" id="SM00448">
    <property type="entry name" value="REC"/>
    <property type="match status" value="1"/>
</dbReference>
<dbReference type="Pfam" id="PF02518">
    <property type="entry name" value="HATPase_c"/>
    <property type="match status" value="1"/>
</dbReference>
<dbReference type="InterPro" id="IPR001789">
    <property type="entry name" value="Sig_transdc_resp-reg_receiver"/>
</dbReference>
<dbReference type="PROSITE" id="PS50113">
    <property type="entry name" value="PAC"/>
    <property type="match status" value="2"/>
</dbReference>
<dbReference type="AlphaFoldDB" id="A0AAF0CMA4"/>
<dbReference type="InterPro" id="IPR004358">
    <property type="entry name" value="Sig_transdc_His_kin-like_C"/>
</dbReference>
<evidence type="ECO:0000256" key="4">
    <source>
        <dbReference type="PROSITE-ProRule" id="PRU00169"/>
    </source>
</evidence>
<dbReference type="Gene3D" id="1.10.287.130">
    <property type="match status" value="1"/>
</dbReference>
<dbReference type="PROSITE" id="PS50110">
    <property type="entry name" value="RESPONSE_REGULATORY"/>
    <property type="match status" value="1"/>
</dbReference>
<gene>
    <name evidence="10" type="ORF">PXH66_11820</name>
</gene>
<dbReference type="CDD" id="cd00156">
    <property type="entry name" value="REC"/>
    <property type="match status" value="1"/>
</dbReference>
<keyword evidence="5" id="KW-1133">Transmembrane helix</keyword>
<dbReference type="EC" id="2.7.13.3" evidence="2"/>
<evidence type="ECO:0000259" key="8">
    <source>
        <dbReference type="PROSITE" id="PS50112"/>
    </source>
</evidence>
<evidence type="ECO:0000259" key="7">
    <source>
        <dbReference type="PROSITE" id="PS50110"/>
    </source>
</evidence>
<dbReference type="InterPro" id="IPR011006">
    <property type="entry name" value="CheY-like_superfamily"/>
</dbReference>
<dbReference type="CDD" id="cd00130">
    <property type="entry name" value="PAS"/>
    <property type="match status" value="1"/>
</dbReference>
<dbReference type="InterPro" id="IPR036890">
    <property type="entry name" value="HATPase_C_sf"/>
</dbReference>
<dbReference type="SUPFAM" id="SSF47384">
    <property type="entry name" value="Homodimeric domain of signal transducing histidine kinase"/>
    <property type="match status" value="1"/>
</dbReference>
<dbReference type="InterPro" id="IPR000700">
    <property type="entry name" value="PAS-assoc_C"/>
</dbReference>
<dbReference type="SMART" id="SM00086">
    <property type="entry name" value="PAC"/>
    <property type="match status" value="2"/>
</dbReference>
<dbReference type="Gene3D" id="3.30.565.10">
    <property type="entry name" value="Histidine kinase-like ATPase, C-terminal domain"/>
    <property type="match status" value="1"/>
</dbReference>
<dbReference type="SUPFAM" id="SSF55874">
    <property type="entry name" value="ATPase domain of HSP90 chaperone/DNA topoisomerase II/histidine kinase"/>
    <property type="match status" value="1"/>
</dbReference>
<dbReference type="Pfam" id="PF00072">
    <property type="entry name" value="Response_reg"/>
    <property type="match status" value="1"/>
</dbReference>
<evidence type="ECO:0000259" key="9">
    <source>
        <dbReference type="PROSITE" id="PS50113"/>
    </source>
</evidence>
<protein>
    <recommendedName>
        <fullName evidence="2">histidine kinase</fullName>
        <ecNumber evidence="2">2.7.13.3</ecNumber>
    </recommendedName>
</protein>
<dbReference type="PROSITE" id="PS50112">
    <property type="entry name" value="PAS"/>
    <property type="match status" value="1"/>
</dbReference>
<keyword evidence="5" id="KW-0472">Membrane</keyword>
<dbReference type="InterPro" id="IPR003594">
    <property type="entry name" value="HATPase_dom"/>
</dbReference>
<dbReference type="Gene3D" id="3.40.50.2300">
    <property type="match status" value="1"/>
</dbReference>
<dbReference type="KEGG" id="slom:PXH66_11820"/>
<dbReference type="Proteomes" id="UP001218638">
    <property type="component" value="Chromosome"/>
</dbReference>
<dbReference type="PROSITE" id="PS50109">
    <property type="entry name" value="HIS_KIN"/>
    <property type="match status" value="1"/>
</dbReference>
<dbReference type="SMART" id="SM00387">
    <property type="entry name" value="HATPase_c"/>
    <property type="match status" value="1"/>
</dbReference>
<dbReference type="EMBL" id="CP119075">
    <property type="protein sequence ID" value="WED63021.1"/>
    <property type="molecule type" value="Genomic_DNA"/>
</dbReference>
<name>A0AAF0CMA4_9BACT</name>
<organism evidence="10 11">
    <name type="scientific">Synoicihabitans lomoniglobus</name>
    <dbReference type="NCBI Taxonomy" id="2909285"/>
    <lineage>
        <taxon>Bacteria</taxon>
        <taxon>Pseudomonadati</taxon>
        <taxon>Verrucomicrobiota</taxon>
        <taxon>Opitutia</taxon>
        <taxon>Opitutales</taxon>
        <taxon>Opitutaceae</taxon>
        <taxon>Synoicihabitans</taxon>
    </lineage>
</organism>
<dbReference type="Gene3D" id="3.30.450.20">
    <property type="entry name" value="PAS domain"/>
    <property type="match status" value="2"/>
</dbReference>
<dbReference type="GO" id="GO:0000155">
    <property type="term" value="F:phosphorelay sensor kinase activity"/>
    <property type="evidence" value="ECO:0007669"/>
    <property type="project" value="InterPro"/>
</dbReference>
<feature type="domain" description="PAC" evidence="9">
    <location>
        <begin position="581"/>
        <end position="634"/>
    </location>
</feature>
<evidence type="ECO:0000259" key="6">
    <source>
        <dbReference type="PROSITE" id="PS50109"/>
    </source>
</evidence>
<dbReference type="InterPro" id="IPR036097">
    <property type="entry name" value="HisK_dim/P_sf"/>
</dbReference>
<dbReference type="InterPro" id="IPR003661">
    <property type="entry name" value="HisK_dim/P_dom"/>
</dbReference>
<evidence type="ECO:0000313" key="10">
    <source>
        <dbReference type="EMBL" id="WED63021.1"/>
    </source>
</evidence>
<dbReference type="InterPro" id="IPR000014">
    <property type="entry name" value="PAS"/>
</dbReference>
<proteinExistence type="predicted"/>
<dbReference type="PANTHER" id="PTHR43065">
    <property type="entry name" value="SENSOR HISTIDINE KINASE"/>
    <property type="match status" value="1"/>
</dbReference>
<keyword evidence="11" id="KW-1185">Reference proteome</keyword>
<evidence type="ECO:0000256" key="1">
    <source>
        <dbReference type="ARBA" id="ARBA00000085"/>
    </source>
</evidence>
<evidence type="ECO:0000313" key="11">
    <source>
        <dbReference type="Proteomes" id="UP001218638"/>
    </source>
</evidence>
<feature type="transmembrane region" description="Helical" evidence="5">
    <location>
        <begin position="42"/>
        <end position="62"/>
    </location>
</feature>
<dbReference type="RefSeq" id="WP_330931695.1">
    <property type="nucleotide sequence ID" value="NZ_CP119075.1"/>
</dbReference>
<dbReference type="NCBIfam" id="TIGR00229">
    <property type="entry name" value="sensory_box"/>
    <property type="match status" value="2"/>
</dbReference>
<reference evidence="10" key="1">
    <citation type="submission" date="2023-03" db="EMBL/GenBank/DDBJ databases">
        <title>Lomoglobus Profundus gen. nov., sp. nov., a novel member of the phylum Verrucomicrobia, isolated from deep-marine sediment of South China Sea.</title>
        <authorList>
            <person name="Ahmad T."/>
            <person name="Ishaq S.E."/>
            <person name="Wang F."/>
        </authorList>
    </citation>
    <scope>NUCLEOTIDE SEQUENCE</scope>
    <source>
        <strain evidence="10">LMO-M01</strain>
    </source>
</reference>
<dbReference type="PRINTS" id="PR00344">
    <property type="entry name" value="BCTRLSENSOR"/>
</dbReference>
<dbReference type="InterPro" id="IPR035965">
    <property type="entry name" value="PAS-like_dom_sf"/>
</dbReference>
<dbReference type="SUPFAM" id="SSF55785">
    <property type="entry name" value="PYP-like sensor domain (PAS domain)"/>
    <property type="match status" value="4"/>
</dbReference>
<dbReference type="InterPro" id="IPR013656">
    <property type="entry name" value="PAS_4"/>
</dbReference>
<keyword evidence="3 4" id="KW-0597">Phosphoprotein</keyword>
<dbReference type="SMART" id="SM00388">
    <property type="entry name" value="HisKA"/>
    <property type="match status" value="1"/>
</dbReference>
<feature type="domain" description="PAC" evidence="9">
    <location>
        <begin position="291"/>
        <end position="342"/>
    </location>
</feature>
<dbReference type="PANTHER" id="PTHR43065:SF42">
    <property type="entry name" value="TWO-COMPONENT SENSOR PPRA"/>
    <property type="match status" value="1"/>
</dbReference>
<keyword evidence="5" id="KW-0812">Transmembrane</keyword>
<comment type="catalytic activity">
    <reaction evidence="1">
        <text>ATP + protein L-histidine = ADP + protein N-phospho-L-histidine.</text>
        <dbReference type="EC" id="2.7.13.3"/>
    </reaction>
</comment>
<feature type="domain" description="Response regulatory" evidence="7">
    <location>
        <begin position="883"/>
        <end position="1003"/>
    </location>
</feature>
<feature type="domain" description="Histidine kinase" evidence="6">
    <location>
        <begin position="647"/>
        <end position="863"/>
    </location>
</feature>
<sequence>MLSDFLSNASPTVQTGTGFLSSAAEAGSGRGPLLAFVGASDAVSWIGLIVLVIGAAILGGVIGRRRANAPPRSPVGHALHLETMLDQTEALLWEAKVVADGDVYEWTVELQPSLLSRRLFPDVGAKRRVRLWRDHDVPEIDEMHARAREAILSGRDSYRQEFRILRGEESMWMREMVSIRRRGPHEYWCVGLVVDITDRRQAESARWASENSLTEILNRADCLLWRSKVTQREGEYQWQAFEMPTSALYPRLFGDRPVGLGAKLWSCIETPELADMNRRSLAALKSRSDGYEQIFPVINGEGRKFWLQEQVSIREQEPNEWHLVGVITDITERRATEHAVQQSERRYRSLFEHTPVAVIEADFTGVGRWIEGLKAKGVTDFSRYLDKHPRELLRGVAKVRLLSSNRSARDMFKAKSTRELEGRRGRIETASSLRAVRGTFEALWRGQNTFGDAVEIRDMAGAVHSTNMRWWVAEHDHGLDLSQSVMVFADVTELKQVEADLAAQREQLAVTLRSMKEGVVTADREGRVQFINAAAAAMGHVAESPAVNRTLHEVFEFTDERTGKPVLLPLDQVAQGDLVAEFPERTILTDMQGTRRLMEGQLSPVHNARSEVIGVVLVFRDITDRDRLERELVRATRLESVGVLAGGIAHDFNNILTTIVGNMTIAELDSPADGTVGLAVREAGQAALRAKDLTQQLLTFAKGGEPVREAVDLTTVIQEMAKFALHGSNVRAEFDLPGDLWMADADRGQIGRVVQNLILNGAQAMPEGGILTIKGSNQDLVKPSAPNLAPGKYLRIDITDTGCGIRKDHVSRIFDPYFSTKQSGSGLGLSAAYSIVRKHHGLLEVQSEPGKGSTFMVWLPVVSRAAPTHVVESSAVDYPPGARVLFMDDEPSIRQMTKQLLGRLGFEVTTTADGAEMVRVFGEARAAGRPFDLVMTDLTVPGGMGGQAALPLLKEIDSEIRVIVSSGYSSDPVMADHAAYGFWDVVSKPYKLPDLRQVLQRAFTKSK</sequence>
<dbReference type="SUPFAM" id="SSF52172">
    <property type="entry name" value="CheY-like"/>
    <property type="match status" value="1"/>
</dbReference>
<accession>A0AAF0CMA4</accession>
<dbReference type="InterPro" id="IPR001610">
    <property type="entry name" value="PAC"/>
</dbReference>
<feature type="modified residue" description="4-aspartylphosphate" evidence="4">
    <location>
        <position position="937"/>
    </location>
</feature>
<evidence type="ECO:0000256" key="3">
    <source>
        <dbReference type="ARBA" id="ARBA00022553"/>
    </source>
</evidence>
<dbReference type="InterPro" id="IPR005467">
    <property type="entry name" value="His_kinase_dom"/>
</dbReference>